<dbReference type="PROSITE" id="PS00678">
    <property type="entry name" value="WD_REPEATS_1"/>
    <property type="match status" value="7"/>
</dbReference>
<feature type="repeat" description="WD" evidence="3">
    <location>
        <begin position="956"/>
        <end position="997"/>
    </location>
</feature>
<reference evidence="6" key="1">
    <citation type="journal article" date="2023" name="Mol. Phylogenet. Evol.">
        <title>Genome-scale phylogeny and comparative genomics of the fungal order Sordariales.</title>
        <authorList>
            <person name="Hensen N."/>
            <person name="Bonometti L."/>
            <person name="Westerberg I."/>
            <person name="Brannstrom I.O."/>
            <person name="Guillou S."/>
            <person name="Cros-Aarteil S."/>
            <person name="Calhoun S."/>
            <person name="Haridas S."/>
            <person name="Kuo A."/>
            <person name="Mondo S."/>
            <person name="Pangilinan J."/>
            <person name="Riley R."/>
            <person name="LaButti K."/>
            <person name="Andreopoulos B."/>
            <person name="Lipzen A."/>
            <person name="Chen C."/>
            <person name="Yan M."/>
            <person name="Daum C."/>
            <person name="Ng V."/>
            <person name="Clum A."/>
            <person name="Steindorff A."/>
            <person name="Ohm R.A."/>
            <person name="Martin F."/>
            <person name="Silar P."/>
            <person name="Natvig D.O."/>
            <person name="Lalanne C."/>
            <person name="Gautier V."/>
            <person name="Ament-Velasquez S.L."/>
            <person name="Kruys A."/>
            <person name="Hutchinson M.I."/>
            <person name="Powell A.J."/>
            <person name="Barry K."/>
            <person name="Miller A.N."/>
            <person name="Grigoriev I.V."/>
            <person name="Debuchy R."/>
            <person name="Gladieux P."/>
            <person name="Hiltunen Thoren M."/>
            <person name="Johannesson H."/>
        </authorList>
    </citation>
    <scope>NUCLEOTIDE SEQUENCE</scope>
    <source>
        <strain evidence="6">CBS 359.72</strain>
    </source>
</reference>
<dbReference type="PROSITE" id="PS50837">
    <property type="entry name" value="NACHT"/>
    <property type="match status" value="1"/>
</dbReference>
<evidence type="ECO:0000256" key="3">
    <source>
        <dbReference type="PROSITE-ProRule" id="PRU00221"/>
    </source>
</evidence>
<evidence type="ECO:0000256" key="2">
    <source>
        <dbReference type="ARBA" id="ARBA00022737"/>
    </source>
</evidence>
<dbReference type="SMART" id="SM00320">
    <property type="entry name" value="WD40"/>
    <property type="match status" value="8"/>
</dbReference>
<dbReference type="InterPro" id="IPR027417">
    <property type="entry name" value="P-loop_NTPase"/>
</dbReference>
<feature type="repeat" description="WD" evidence="3">
    <location>
        <begin position="998"/>
        <end position="1039"/>
    </location>
</feature>
<feature type="repeat" description="WD" evidence="3">
    <location>
        <begin position="1168"/>
        <end position="1209"/>
    </location>
</feature>
<dbReference type="CDD" id="cd00200">
    <property type="entry name" value="WD40"/>
    <property type="match status" value="1"/>
</dbReference>
<accession>A0AAN7CP45</accession>
<dbReference type="InterPro" id="IPR020472">
    <property type="entry name" value="WD40_PAC1"/>
</dbReference>
<dbReference type="InterPro" id="IPR015943">
    <property type="entry name" value="WD40/YVTN_repeat-like_dom_sf"/>
</dbReference>
<evidence type="ECO:0000259" key="5">
    <source>
        <dbReference type="PROSITE" id="PS50837"/>
    </source>
</evidence>
<dbReference type="Gene3D" id="3.40.50.300">
    <property type="entry name" value="P-loop containing nucleotide triphosphate hydrolases"/>
    <property type="match status" value="1"/>
</dbReference>
<dbReference type="InterPro" id="IPR050349">
    <property type="entry name" value="WD_LIS1/nudF_dynein_reg"/>
</dbReference>
<dbReference type="Gene3D" id="2.130.10.10">
    <property type="entry name" value="YVTN repeat-like/Quinoprotein amine dehydrogenase"/>
    <property type="match status" value="3"/>
</dbReference>
<dbReference type="InterPro" id="IPR056884">
    <property type="entry name" value="NPHP3-like_N"/>
</dbReference>
<keyword evidence="2" id="KW-0677">Repeat</keyword>
<dbReference type="Pfam" id="PF24883">
    <property type="entry name" value="NPHP3_N"/>
    <property type="match status" value="1"/>
</dbReference>
<dbReference type="SUPFAM" id="SSF50978">
    <property type="entry name" value="WD40 repeat-like"/>
    <property type="match status" value="1"/>
</dbReference>
<gene>
    <name evidence="6" type="ORF">C7999DRAFT_16158</name>
</gene>
<dbReference type="Pfam" id="PF17100">
    <property type="entry name" value="NACHT_N"/>
    <property type="match status" value="1"/>
</dbReference>
<reference evidence="6" key="2">
    <citation type="submission" date="2023-05" db="EMBL/GenBank/DDBJ databases">
        <authorList>
            <consortium name="Lawrence Berkeley National Laboratory"/>
            <person name="Steindorff A."/>
            <person name="Hensen N."/>
            <person name="Bonometti L."/>
            <person name="Westerberg I."/>
            <person name="Brannstrom I.O."/>
            <person name="Guillou S."/>
            <person name="Cros-Aarteil S."/>
            <person name="Calhoun S."/>
            <person name="Haridas S."/>
            <person name="Kuo A."/>
            <person name="Mondo S."/>
            <person name="Pangilinan J."/>
            <person name="Riley R."/>
            <person name="Labutti K."/>
            <person name="Andreopoulos B."/>
            <person name="Lipzen A."/>
            <person name="Chen C."/>
            <person name="Yanf M."/>
            <person name="Daum C."/>
            <person name="Ng V."/>
            <person name="Clum A."/>
            <person name="Ohm R."/>
            <person name="Martin F."/>
            <person name="Silar P."/>
            <person name="Natvig D."/>
            <person name="Lalanne C."/>
            <person name="Gautier V."/>
            <person name="Ament-Velasquez S.L."/>
            <person name="Kruys A."/>
            <person name="Hutchinson M.I."/>
            <person name="Powell A.J."/>
            <person name="Barry K."/>
            <person name="Miller A.N."/>
            <person name="Grigoriev I.V."/>
            <person name="Debuchy R."/>
            <person name="Gladieux P."/>
            <person name="Thoren M.H."/>
            <person name="Johannesson H."/>
        </authorList>
    </citation>
    <scope>NUCLEOTIDE SEQUENCE</scope>
    <source>
        <strain evidence="6">CBS 359.72</strain>
    </source>
</reference>
<dbReference type="InterPro" id="IPR001680">
    <property type="entry name" value="WD40_rpt"/>
</dbReference>
<evidence type="ECO:0000313" key="6">
    <source>
        <dbReference type="EMBL" id="KAK4245655.1"/>
    </source>
</evidence>
<proteinExistence type="predicted"/>
<feature type="repeat" description="WD" evidence="3">
    <location>
        <begin position="1126"/>
        <end position="1167"/>
    </location>
</feature>
<dbReference type="Proteomes" id="UP001303647">
    <property type="component" value="Unassembled WGS sequence"/>
</dbReference>
<feature type="repeat" description="WD" evidence="3">
    <location>
        <begin position="1082"/>
        <end position="1125"/>
    </location>
</feature>
<feature type="domain" description="NACHT" evidence="5">
    <location>
        <begin position="424"/>
        <end position="571"/>
    </location>
</feature>
<feature type="repeat" description="WD" evidence="3">
    <location>
        <begin position="1040"/>
        <end position="1081"/>
    </location>
</feature>
<dbReference type="Pfam" id="PF00400">
    <property type="entry name" value="WD40"/>
    <property type="match status" value="8"/>
</dbReference>
<dbReference type="PROSITE" id="PS50294">
    <property type="entry name" value="WD_REPEATS_REGION"/>
    <property type="match status" value="7"/>
</dbReference>
<name>A0AAN7CP45_9PEZI</name>
<evidence type="ECO:0000256" key="1">
    <source>
        <dbReference type="ARBA" id="ARBA00022574"/>
    </source>
</evidence>
<evidence type="ECO:0000256" key="4">
    <source>
        <dbReference type="SAM" id="MobiDB-lite"/>
    </source>
</evidence>
<keyword evidence="7" id="KW-1185">Reference proteome</keyword>
<organism evidence="6 7">
    <name type="scientific">Corynascus novoguineensis</name>
    <dbReference type="NCBI Taxonomy" id="1126955"/>
    <lineage>
        <taxon>Eukaryota</taxon>
        <taxon>Fungi</taxon>
        <taxon>Dikarya</taxon>
        <taxon>Ascomycota</taxon>
        <taxon>Pezizomycotina</taxon>
        <taxon>Sordariomycetes</taxon>
        <taxon>Sordariomycetidae</taxon>
        <taxon>Sordariales</taxon>
        <taxon>Chaetomiaceae</taxon>
        <taxon>Corynascus</taxon>
    </lineage>
</organism>
<dbReference type="InterPro" id="IPR019775">
    <property type="entry name" value="WD40_repeat_CS"/>
</dbReference>
<dbReference type="SUPFAM" id="SSF52540">
    <property type="entry name" value="P-loop containing nucleoside triphosphate hydrolases"/>
    <property type="match status" value="1"/>
</dbReference>
<dbReference type="PRINTS" id="PR00320">
    <property type="entry name" value="GPROTEINBRPT"/>
</dbReference>
<feature type="region of interest" description="Disordered" evidence="4">
    <location>
        <begin position="1"/>
        <end position="32"/>
    </location>
</feature>
<evidence type="ECO:0000313" key="7">
    <source>
        <dbReference type="Proteomes" id="UP001303647"/>
    </source>
</evidence>
<dbReference type="EMBL" id="MU857694">
    <property type="protein sequence ID" value="KAK4245655.1"/>
    <property type="molecule type" value="Genomic_DNA"/>
</dbReference>
<protein>
    <submittedName>
        <fullName evidence="6">Vegetative incompatibility protein HET-E-1</fullName>
    </submittedName>
</protein>
<comment type="caution">
    <text evidence="6">The sequence shown here is derived from an EMBL/GenBank/DDBJ whole genome shotgun (WGS) entry which is preliminary data.</text>
</comment>
<dbReference type="InterPro" id="IPR007111">
    <property type="entry name" value="NACHT_NTPase"/>
</dbReference>
<dbReference type="PROSITE" id="PS50082">
    <property type="entry name" value="WD_REPEATS_2"/>
    <property type="match status" value="7"/>
</dbReference>
<dbReference type="InterPro" id="IPR031359">
    <property type="entry name" value="NACHT_N"/>
</dbReference>
<dbReference type="InterPro" id="IPR036322">
    <property type="entry name" value="WD40_repeat_dom_sf"/>
</dbReference>
<keyword evidence="1 3" id="KW-0853">WD repeat</keyword>
<feature type="repeat" description="WD" evidence="3">
    <location>
        <begin position="1210"/>
        <end position="1251"/>
    </location>
</feature>
<dbReference type="PANTHER" id="PTHR44129">
    <property type="entry name" value="WD REPEAT-CONTAINING PROTEIN POP1"/>
    <property type="match status" value="1"/>
</dbReference>
<sequence>MPSESTGLELTSPAAAWSSESRDSHSTKTPSHDVAYQCTDLDLYSADTTAVRAITEGTKEAEAPTTAPHVLSLALPVELRVREPSTAKSVGQQPPALSVSQTLWNDAYDSLEADTDNAELVRSYVKTLMKALDIDPSTDLSAELKNPIQRQMYMRELVEKGQAKISTPSKITQGVGDVAQFILSAKPIIDAAIHNIPQAALPWAGVCVGLQILLNPAKATRSNLAGIVYVVSRMDWYCALSEHLLKEDHIDESWNFIRPKLEERVITLYKALLLYQMKSVCSYYRHQAFEFLRALANWDDWDGYLEAVRDAEKCLLDDWGQFDKIRAGSLQRELTKRAEQIEGLLKVINQDIREFIDLQKKIERDKEDVACLRDLFVVDPQDDMKNIERKKDDLLDEAYEWILDTREYAAFTNWYDDGSLPSCRLLWIKGHAGTGKTMLLMGIIRELSSKSAKLAPYVSHFFCQGTNDALNSATATLRSLIWLLLVQQPHLISHLRSKHRNAGASLFKGDSAFIALSTTFESMLKDPNLSPVYFIVDALDECEQGLTGLIQLLTNSLKITKKVKWLVSSRPIVELNTSCTTSSLVELDTQKLEQPVNIYINKKLSTFSNELGYTKQVLDNISVEIRERAGNTFLWVWFVFQELGKKNKFDKLLLNGRDALAAVKKFPPGLSKVYGCIMDMIDGAGDGDPQVGYPQYCKNVLAVTTLAARPLTLSELAVLADLPLEMSRPIVDDCGSFLTVKEETVYLIHQSAKEYLDENYTSRLQPAGVAQGHTDISMRSIDAMSLILKQNMYNLDFGFDAKNISPPDPDPLAPIRYSRVFWADHLLKGESHGYKKALADDGAVFTFLEKHFLHWLESLSLLGKLSEGVLAIGRLLYAVQDSGTSTRLSRFLEDAEKFVRSHGSILERSPVQTYGSALVFSPSMSEVRCAQWKERLPFIETVAGVRNHWDAYRQTLEGHGDLVNAVAFSPDSKTLASASHDRTVRLWDAATGAHRQTLEGHSDCVNAVAFSPDGKTLASASDDGTVQLWDTATGAHRQTLEGHSDCVSAVAFSPDGKTLASASHDDTVRLWDAATGAHRQTLEGHSDCVNAVAFSPDGKTLTLASASTDRTVRLWDATTGAHRQTLKGHSLSVTAVAFSPDGKTLASASTDRTVRLWDAATGAHRQTLEGHGDWVKAVAFSPDGKTLASASHDRTVRLWDAATGAYRQTLEGHGDWVNAVAFSPDGKSLASASDDRTVRLWDATTGAYRQTLKGHGDSVDAIAFSEDNQYLDTNNGSVRLPWSTSRIPPDKKFLHHALYVVGEWITLDGENVLWLPTDYRATSVALYEHMVVLGHRSGELTFLQFKRL</sequence>